<dbReference type="GO" id="GO:0022857">
    <property type="term" value="F:transmembrane transporter activity"/>
    <property type="evidence" value="ECO:0007669"/>
    <property type="project" value="InterPro"/>
</dbReference>
<evidence type="ECO:0000313" key="10">
    <source>
        <dbReference type="Proteomes" id="UP000828552"/>
    </source>
</evidence>
<dbReference type="PANTHER" id="PTHR42718">
    <property type="entry name" value="MAJOR FACILITATOR SUPERFAMILY MULTIDRUG TRANSPORTER MFSC"/>
    <property type="match status" value="1"/>
</dbReference>
<feature type="transmembrane region" description="Helical" evidence="7">
    <location>
        <begin position="188"/>
        <end position="211"/>
    </location>
</feature>
<evidence type="ECO:0000256" key="4">
    <source>
        <dbReference type="ARBA" id="ARBA00022692"/>
    </source>
</evidence>
<comment type="subcellular location">
    <subcellularLocation>
        <location evidence="1">Cell membrane</location>
        <topology evidence="1">Multi-pass membrane protein</topology>
    </subcellularLocation>
</comment>
<evidence type="ECO:0000256" key="1">
    <source>
        <dbReference type="ARBA" id="ARBA00004651"/>
    </source>
</evidence>
<evidence type="ECO:0000256" key="6">
    <source>
        <dbReference type="ARBA" id="ARBA00023136"/>
    </source>
</evidence>
<dbReference type="InterPro" id="IPR011701">
    <property type="entry name" value="MFS"/>
</dbReference>
<keyword evidence="4 7" id="KW-0812">Transmembrane</keyword>
<evidence type="ECO:0000256" key="3">
    <source>
        <dbReference type="ARBA" id="ARBA00022475"/>
    </source>
</evidence>
<proteinExistence type="predicted"/>
<dbReference type="AlphaFoldDB" id="A0AAX3AIB6"/>
<feature type="transmembrane region" description="Helical" evidence="7">
    <location>
        <begin position="130"/>
        <end position="151"/>
    </location>
</feature>
<evidence type="ECO:0000256" key="5">
    <source>
        <dbReference type="ARBA" id="ARBA00022989"/>
    </source>
</evidence>
<feature type="transmembrane region" description="Helical" evidence="7">
    <location>
        <begin position="249"/>
        <end position="270"/>
    </location>
</feature>
<accession>A0AAX3AIB6</accession>
<feature type="transmembrane region" description="Helical" evidence="7">
    <location>
        <begin position="163"/>
        <end position="182"/>
    </location>
</feature>
<feature type="domain" description="Major facilitator superfamily (MFS) profile" evidence="8">
    <location>
        <begin position="35"/>
        <end position="473"/>
    </location>
</feature>
<evidence type="ECO:0000256" key="2">
    <source>
        <dbReference type="ARBA" id="ARBA00022448"/>
    </source>
</evidence>
<dbReference type="Gene3D" id="1.20.1250.20">
    <property type="entry name" value="MFS general substrate transporter like domains"/>
    <property type="match status" value="1"/>
</dbReference>
<dbReference type="CDD" id="cd17321">
    <property type="entry name" value="MFS_MMR_MDR_like"/>
    <property type="match status" value="1"/>
</dbReference>
<feature type="transmembrane region" description="Helical" evidence="7">
    <location>
        <begin position="33"/>
        <end position="58"/>
    </location>
</feature>
<keyword evidence="9" id="KW-0614">Plasmid</keyword>
<protein>
    <submittedName>
        <fullName evidence="9">MFS transporter</fullName>
    </submittedName>
</protein>
<geneLocation type="plasmid" evidence="9 10">
    <name>p7994H</name>
</geneLocation>
<feature type="transmembrane region" description="Helical" evidence="7">
    <location>
        <begin position="223"/>
        <end position="243"/>
    </location>
</feature>
<feature type="transmembrane region" description="Helical" evidence="7">
    <location>
        <begin position="320"/>
        <end position="343"/>
    </location>
</feature>
<feature type="transmembrane region" description="Helical" evidence="7">
    <location>
        <begin position="291"/>
        <end position="314"/>
    </location>
</feature>
<dbReference type="SUPFAM" id="SSF103473">
    <property type="entry name" value="MFS general substrate transporter"/>
    <property type="match status" value="1"/>
</dbReference>
<name>A0AAX3AIB6_9ENTR</name>
<sequence>MAASLLLLQQRTFSMFPYIPVARSNRALAVRPWVVLICLSALQFLIAVDVTIVNIALPSIGHAFEIDQNTLPWIVIAYTITGGGLLMLGGRLGDAFGRRNLLIIGTVVFGLASLAAGLAESFLVLVIARIFQGVGEALALPAAMAMIVLLFPEGPSRSRALSIWAAVASCGLVLGFLLSGIIVEFLGWRWIFLIAVPIVLFVLVNTAALLPRDKPRERKPLDVFGSILLTCAPLLFSYGIVEIGKGRNIGWLPFLAFIGASVSVALFVLVEMHTRNPLIPLSFFRNRSRTRANLATALLSAALSTSFLLLTFYLQDRLRLSALQAGLMLVPLAACLVIAVLVVPRLLGRWGARNCSLTGISFAALGLILIALADQVDAPVSALVPAMLLMALGMGFGLIGLQYVAVTGVTDDNAGVASGVQRAADQLGGSAGVALYIGVGFSPSMVGADPYLLSSGLAVIGLIAAATIASGIAPVRSDKPSTTAHCEP</sequence>
<dbReference type="InterPro" id="IPR020846">
    <property type="entry name" value="MFS_dom"/>
</dbReference>
<evidence type="ECO:0000256" key="7">
    <source>
        <dbReference type="SAM" id="Phobius"/>
    </source>
</evidence>
<feature type="transmembrane region" description="Helical" evidence="7">
    <location>
        <begin position="355"/>
        <end position="373"/>
    </location>
</feature>
<evidence type="ECO:0000259" key="8">
    <source>
        <dbReference type="PROSITE" id="PS50850"/>
    </source>
</evidence>
<feature type="transmembrane region" description="Helical" evidence="7">
    <location>
        <begin position="452"/>
        <end position="473"/>
    </location>
</feature>
<evidence type="ECO:0000313" key="9">
    <source>
        <dbReference type="EMBL" id="UOL53210.1"/>
    </source>
</evidence>
<reference evidence="9 10" key="1">
    <citation type="journal article" date="2022" name="J. Antimicrob. Chemother.">
        <title>Multiple secondary outbreaks of NDM-producing Enterobacter hormaechei in the context of endemic NDM-producing Klebsiella pneumoniae.</title>
        <authorList>
            <person name="Izdebski R."/>
            <person name="Biedrzycka M."/>
            <person name="Urbanowicz P."/>
            <person name="Papierowska-Kozdoj W."/>
            <person name="Dominiak M."/>
            <person name="Zabicka D."/>
            <person name="Gniadkowski M."/>
        </authorList>
    </citation>
    <scope>NUCLEOTIDE SEQUENCE [LARGE SCALE GENOMIC DNA]</scope>
    <source>
        <strain evidence="9 10">NMI7994_17</strain>
    </source>
</reference>
<keyword evidence="2" id="KW-0813">Transport</keyword>
<dbReference type="PROSITE" id="PS50850">
    <property type="entry name" value="MFS"/>
    <property type="match status" value="1"/>
</dbReference>
<keyword evidence="3" id="KW-1003">Cell membrane</keyword>
<keyword evidence="5 7" id="KW-1133">Transmembrane helix</keyword>
<dbReference type="GO" id="GO:0005886">
    <property type="term" value="C:plasma membrane"/>
    <property type="evidence" value="ECO:0007669"/>
    <property type="project" value="UniProtKB-SubCell"/>
</dbReference>
<organism evidence="9 10">
    <name type="scientific">Enterobacter hormaechei subsp. steigerwaltii</name>
    <dbReference type="NCBI Taxonomy" id="299766"/>
    <lineage>
        <taxon>Bacteria</taxon>
        <taxon>Pseudomonadati</taxon>
        <taxon>Pseudomonadota</taxon>
        <taxon>Gammaproteobacteria</taxon>
        <taxon>Enterobacterales</taxon>
        <taxon>Enterobacteriaceae</taxon>
        <taxon>Enterobacter</taxon>
        <taxon>Enterobacter cloacae complex</taxon>
    </lineage>
</organism>
<dbReference type="InterPro" id="IPR036259">
    <property type="entry name" value="MFS_trans_sf"/>
</dbReference>
<feature type="transmembrane region" description="Helical" evidence="7">
    <location>
        <begin position="385"/>
        <end position="406"/>
    </location>
</feature>
<feature type="transmembrane region" description="Helical" evidence="7">
    <location>
        <begin position="427"/>
        <end position="446"/>
    </location>
</feature>
<dbReference type="Pfam" id="PF07690">
    <property type="entry name" value="MFS_1"/>
    <property type="match status" value="1"/>
</dbReference>
<feature type="transmembrane region" description="Helical" evidence="7">
    <location>
        <begin position="101"/>
        <end position="124"/>
    </location>
</feature>
<dbReference type="Gene3D" id="1.20.1720.10">
    <property type="entry name" value="Multidrug resistance protein D"/>
    <property type="match status" value="1"/>
</dbReference>
<dbReference type="Proteomes" id="UP000828552">
    <property type="component" value="Plasmid p7994H"/>
</dbReference>
<dbReference type="EMBL" id="MZ855470">
    <property type="protein sequence ID" value="UOL53210.1"/>
    <property type="molecule type" value="Genomic_DNA"/>
</dbReference>
<feature type="transmembrane region" description="Helical" evidence="7">
    <location>
        <begin position="70"/>
        <end position="89"/>
    </location>
</feature>
<keyword evidence="6 7" id="KW-0472">Membrane</keyword>
<dbReference type="PANTHER" id="PTHR42718:SF46">
    <property type="entry name" value="BLR6921 PROTEIN"/>
    <property type="match status" value="1"/>
</dbReference>